<evidence type="ECO:0000313" key="3">
    <source>
        <dbReference type="EMBL" id="QPJ65979.1"/>
    </source>
</evidence>
<organism evidence="3 4">
    <name type="scientific">Candidatus Nitrohelix vancouverensis</name>
    <dbReference type="NCBI Taxonomy" id="2705534"/>
    <lineage>
        <taxon>Bacteria</taxon>
        <taxon>Pseudomonadati</taxon>
        <taxon>Nitrospinota/Tectimicrobiota group</taxon>
        <taxon>Nitrospinota</taxon>
        <taxon>Nitrospinia</taxon>
        <taxon>Nitrospinales</taxon>
        <taxon>Nitrospinaceae</taxon>
        <taxon>Candidatus Nitrohelix</taxon>
    </lineage>
</organism>
<dbReference type="Gene3D" id="3.40.50.2300">
    <property type="match status" value="1"/>
</dbReference>
<dbReference type="Proteomes" id="UP000594464">
    <property type="component" value="Chromosome"/>
</dbReference>
<reference evidence="4" key="1">
    <citation type="submission" date="2020-02" db="EMBL/GenBank/DDBJ databases">
        <title>Genomic and physiological characterization of two novel Nitrospinaceae genera.</title>
        <authorList>
            <person name="Mueller A.J."/>
            <person name="Jung M.-Y."/>
            <person name="Strachan C.R."/>
            <person name="Herbold C.W."/>
            <person name="Kirkegaard R.H."/>
            <person name="Daims H."/>
        </authorList>
    </citation>
    <scope>NUCLEOTIDE SEQUENCE [LARGE SCALE GENOMIC DNA]</scope>
</reference>
<feature type="modified residue" description="4-aspartylphosphate" evidence="1">
    <location>
        <position position="73"/>
    </location>
</feature>
<dbReference type="KEGG" id="nva:G3M78_11475"/>
<evidence type="ECO:0000313" key="4">
    <source>
        <dbReference type="Proteomes" id="UP000594464"/>
    </source>
</evidence>
<gene>
    <name evidence="3" type="ORF">G3M78_11475</name>
</gene>
<dbReference type="AlphaFoldDB" id="A0A7T0C3N7"/>
<evidence type="ECO:0000259" key="2">
    <source>
        <dbReference type="PROSITE" id="PS50110"/>
    </source>
</evidence>
<dbReference type="CDD" id="cd17557">
    <property type="entry name" value="REC_Rcp-like"/>
    <property type="match status" value="1"/>
</dbReference>
<sequence>MISVSSNIDPMVILLAEDDEDDYLFFKEATNECSTNVDLRWVKNGEEALNYLLRRNSFKDPELSPTPKLIFLDIKMPVKSGLDVVPEVKQNPMTNKIPVIMVTTSNNERDVIKAYENGANSYINKPQGIDQLQEFKNIIKNFWSPLVLFP</sequence>
<name>A0A7T0C3N7_9BACT</name>
<dbReference type="PROSITE" id="PS50110">
    <property type="entry name" value="RESPONSE_REGULATORY"/>
    <property type="match status" value="1"/>
</dbReference>
<protein>
    <submittedName>
        <fullName evidence="3">Response regulator</fullName>
    </submittedName>
</protein>
<keyword evidence="1" id="KW-0597">Phosphoprotein</keyword>
<dbReference type="EMBL" id="CP048620">
    <property type="protein sequence ID" value="QPJ65979.1"/>
    <property type="molecule type" value="Genomic_DNA"/>
</dbReference>
<dbReference type="PANTHER" id="PTHR44520:SF2">
    <property type="entry name" value="RESPONSE REGULATOR RCP1"/>
    <property type="match status" value="1"/>
</dbReference>
<proteinExistence type="predicted"/>
<dbReference type="PANTHER" id="PTHR44520">
    <property type="entry name" value="RESPONSE REGULATOR RCP1-RELATED"/>
    <property type="match status" value="1"/>
</dbReference>
<dbReference type="InterPro" id="IPR052893">
    <property type="entry name" value="TCS_response_regulator"/>
</dbReference>
<accession>A0A7T0C3N7</accession>
<dbReference type="Pfam" id="PF00072">
    <property type="entry name" value="Response_reg"/>
    <property type="match status" value="1"/>
</dbReference>
<dbReference type="SUPFAM" id="SSF52172">
    <property type="entry name" value="CheY-like"/>
    <property type="match status" value="1"/>
</dbReference>
<dbReference type="InterPro" id="IPR011006">
    <property type="entry name" value="CheY-like_superfamily"/>
</dbReference>
<dbReference type="InterPro" id="IPR001789">
    <property type="entry name" value="Sig_transdc_resp-reg_receiver"/>
</dbReference>
<dbReference type="GO" id="GO:0000160">
    <property type="term" value="P:phosphorelay signal transduction system"/>
    <property type="evidence" value="ECO:0007669"/>
    <property type="project" value="InterPro"/>
</dbReference>
<feature type="domain" description="Response regulatory" evidence="2">
    <location>
        <begin position="12"/>
        <end position="140"/>
    </location>
</feature>
<evidence type="ECO:0000256" key="1">
    <source>
        <dbReference type="PROSITE-ProRule" id="PRU00169"/>
    </source>
</evidence>
<dbReference type="SMART" id="SM00448">
    <property type="entry name" value="REC"/>
    <property type="match status" value="1"/>
</dbReference>